<dbReference type="SUPFAM" id="SSF52540">
    <property type="entry name" value="P-loop containing nucleoside triphosphate hydrolases"/>
    <property type="match status" value="1"/>
</dbReference>
<sequence length="237" mass="25698">MQVERVASGDHIVAVMGPPGSGKSTFIATASGKGHGAIGHGLRAVSSDIQIVKTNHPADHHSVVFLDTPSFDASSNSGVDILCQIADWLKSHGENSNLAAIIYLHPISDNRMSGSLLRNLHIFASLCGQQAMPHVTIVTTMWGEVPEETGARREKELEKVFWGDMVGNGCKTKRFEDTFKSAWGIVGKNPGTALRFQEGLGDISNALGNTEPYDPRKDGFSNWITMFKEAVRKALLR</sequence>
<proteinExistence type="predicted"/>
<protein>
    <recommendedName>
        <fullName evidence="3">G domain-containing protein</fullName>
    </recommendedName>
</protein>
<dbReference type="CDD" id="cd00882">
    <property type="entry name" value="Ras_like_GTPase"/>
    <property type="match status" value="1"/>
</dbReference>
<dbReference type="HOGENOM" id="CLU_018003_0_0_1"/>
<accession>A0A0C3AJ97</accession>
<name>A0A0C3AJ97_PILCF</name>
<dbReference type="OrthoDB" id="8954335at2759"/>
<reference evidence="1 2" key="1">
    <citation type="submission" date="2014-04" db="EMBL/GenBank/DDBJ databases">
        <authorList>
            <consortium name="DOE Joint Genome Institute"/>
            <person name="Kuo A."/>
            <person name="Tarkka M."/>
            <person name="Buscot F."/>
            <person name="Kohler A."/>
            <person name="Nagy L.G."/>
            <person name="Floudas D."/>
            <person name="Copeland A."/>
            <person name="Barry K.W."/>
            <person name="Cichocki N."/>
            <person name="Veneault-Fourrey C."/>
            <person name="LaButti K."/>
            <person name="Lindquist E.A."/>
            <person name="Lipzen A."/>
            <person name="Lundell T."/>
            <person name="Morin E."/>
            <person name="Murat C."/>
            <person name="Sun H."/>
            <person name="Tunlid A."/>
            <person name="Henrissat B."/>
            <person name="Grigoriev I.V."/>
            <person name="Hibbett D.S."/>
            <person name="Martin F."/>
            <person name="Nordberg H.P."/>
            <person name="Cantor M.N."/>
            <person name="Hua S.X."/>
        </authorList>
    </citation>
    <scope>NUCLEOTIDE SEQUENCE [LARGE SCALE GENOMIC DNA]</scope>
    <source>
        <strain evidence="1 2">F 1598</strain>
    </source>
</reference>
<evidence type="ECO:0000313" key="2">
    <source>
        <dbReference type="Proteomes" id="UP000054166"/>
    </source>
</evidence>
<dbReference type="InterPro" id="IPR027417">
    <property type="entry name" value="P-loop_NTPase"/>
</dbReference>
<evidence type="ECO:0000313" key="1">
    <source>
        <dbReference type="EMBL" id="KIM73933.1"/>
    </source>
</evidence>
<dbReference type="AlphaFoldDB" id="A0A0C3AJ97"/>
<dbReference type="EMBL" id="KN833070">
    <property type="protein sequence ID" value="KIM73933.1"/>
    <property type="molecule type" value="Genomic_DNA"/>
</dbReference>
<dbReference type="Gene3D" id="3.40.50.300">
    <property type="entry name" value="P-loop containing nucleotide triphosphate hydrolases"/>
    <property type="match status" value="1"/>
</dbReference>
<reference evidence="2" key="2">
    <citation type="submission" date="2015-01" db="EMBL/GenBank/DDBJ databases">
        <title>Evolutionary Origins and Diversification of the Mycorrhizal Mutualists.</title>
        <authorList>
            <consortium name="DOE Joint Genome Institute"/>
            <consortium name="Mycorrhizal Genomics Consortium"/>
            <person name="Kohler A."/>
            <person name="Kuo A."/>
            <person name="Nagy L.G."/>
            <person name="Floudas D."/>
            <person name="Copeland A."/>
            <person name="Barry K.W."/>
            <person name="Cichocki N."/>
            <person name="Veneault-Fourrey C."/>
            <person name="LaButti K."/>
            <person name="Lindquist E.A."/>
            <person name="Lipzen A."/>
            <person name="Lundell T."/>
            <person name="Morin E."/>
            <person name="Murat C."/>
            <person name="Riley R."/>
            <person name="Ohm R."/>
            <person name="Sun H."/>
            <person name="Tunlid A."/>
            <person name="Henrissat B."/>
            <person name="Grigoriev I.V."/>
            <person name="Hibbett D.S."/>
            <person name="Martin F."/>
        </authorList>
    </citation>
    <scope>NUCLEOTIDE SEQUENCE [LARGE SCALE GENOMIC DNA]</scope>
    <source>
        <strain evidence="2">F 1598</strain>
    </source>
</reference>
<keyword evidence="2" id="KW-1185">Reference proteome</keyword>
<evidence type="ECO:0008006" key="3">
    <source>
        <dbReference type="Google" id="ProtNLM"/>
    </source>
</evidence>
<dbReference type="InParanoid" id="A0A0C3AJ97"/>
<organism evidence="1 2">
    <name type="scientific">Piloderma croceum (strain F 1598)</name>
    <dbReference type="NCBI Taxonomy" id="765440"/>
    <lineage>
        <taxon>Eukaryota</taxon>
        <taxon>Fungi</taxon>
        <taxon>Dikarya</taxon>
        <taxon>Basidiomycota</taxon>
        <taxon>Agaricomycotina</taxon>
        <taxon>Agaricomycetes</taxon>
        <taxon>Agaricomycetidae</taxon>
        <taxon>Atheliales</taxon>
        <taxon>Atheliaceae</taxon>
        <taxon>Piloderma</taxon>
    </lineage>
</organism>
<gene>
    <name evidence="1" type="ORF">PILCRDRAFT_716374</name>
</gene>
<dbReference type="Proteomes" id="UP000054166">
    <property type="component" value="Unassembled WGS sequence"/>
</dbReference>